<evidence type="ECO:0000256" key="7">
    <source>
        <dbReference type="ARBA" id="ARBA00023010"/>
    </source>
</evidence>
<dbReference type="Gene3D" id="1.20.5.1030">
    <property type="entry name" value="Preprotein translocase secy subunit"/>
    <property type="match status" value="1"/>
</dbReference>
<keyword evidence="2 9" id="KW-0813">Transport</keyword>
<dbReference type="InterPro" id="IPR038379">
    <property type="entry name" value="SecE_sf"/>
</dbReference>
<keyword evidence="3 9" id="KW-1003">Cell membrane</keyword>
<protein>
    <recommendedName>
        <fullName evidence="9">Protein translocase subunit SecE</fullName>
    </recommendedName>
</protein>
<dbReference type="NCBIfam" id="TIGR00964">
    <property type="entry name" value="secE_bact"/>
    <property type="match status" value="1"/>
</dbReference>
<dbReference type="AlphaFoldDB" id="A0A1G2RSG1"/>
<keyword evidence="7 9" id="KW-0811">Translocation</keyword>
<keyword evidence="4 9" id="KW-0812">Transmembrane</keyword>
<keyword evidence="8 9" id="KW-0472">Membrane</keyword>
<evidence type="ECO:0000256" key="9">
    <source>
        <dbReference type="HAMAP-Rule" id="MF_00422"/>
    </source>
</evidence>
<proteinExistence type="inferred from homology"/>
<organism evidence="10 11">
    <name type="scientific">Candidatus Wildermuthbacteria bacterium RIFCSPLOWO2_02_FULL_47_9c</name>
    <dbReference type="NCBI Taxonomy" id="1802466"/>
    <lineage>
        <taxon>Bacteria</taxon>
        <taxon>Candidatus Wildermuthiibacteriota</taxon>
    </lineage>
</organism>
<evidence type="ECO:0000256" key="1">
    <source>
        <dbReference type="ARBA" id="ARBA00004370"/>
    </source>
</evidence>
<evidence type="ECO:0000256" key="8">
    <source>
        <dbReference type="ARBA" id="ARBA00023136"/>
    </source>
</evidence>
<dbReference type="GO" id="GO:0065002">
    <property type="term" value="P:intracellular protein transmembrane transport"/>
    <property type="evidence" value="ECO:0007669"/>
    <property type="project" value="UniProtKB-UniRule"/>
</dbReference>
<dbReference type="EMBL" id="MHUL01000051">
    <property type="protein sequence ID" value="OHA75783.1"/>
    <property type="molecule type" value="Genomic_DNA"/>
</dbReference>
<evidence type="ECO:0000313" key="11">
    <source>
        <dbReference type="Proteomes" id="UP000178222"/>
    </source>
</evidence>
<accession>A0A1G2RSG1</accession>
<keyword evidence="5 9" id="KW-0653">Protein transport</keyword>
<evidence type="ECO:0000256" key="3">
    <source>
        <dbReference type="ARBA" id="ARBA00022475"/>
    </source>
</evidence>
<dbReference type="InterPro" id="IPR001901">
    <property type="entry name" value="Translocase_SecE/Sec61-g"/>
</dbReference>
<comment type="caution">
    <text evidence="10">The sequence shown here is derived from an EMBL/GenBank/DDBJ whole genome shotgun (WGS) entry which is preliminary data.</text>
</comment>
<dbReference type="GO" id="GO:0006605">
    <property type="term" value="P:protein targeting"/>
    <property type="evidence" value="ECO:0007669"/>
    <property type="project" value="UniProtKB-UniRule"/>
</dbReference>
<evidence type="ECO:0000313" key="10">
    <source>
        <dbReference type="EMBL" id="OHA75783.1"/>
    </source>
</evidence>
<dbReference type="PANTHER" id="PTHR33910:SF1">
    <property type="entry name" value="PROTEIN TRANSLOCASE SUBUNIT SECE"/>
    <property type="match status" value="1"/>
</dbReference>
<name>A0A1G2RSG1_9BACT</name>
<dbReference type="GO" id="GO:0008320">
    <property type="term" value="F:protein transmembrane transporter activity"/>
    <property type="evidence" value="ECO:0007669"/>
    <property type="project" value="UniProtKB-UniRule"/>
</dbReference>
<keyword evidence="6 9" id="KW-1133">Transmembrane helix</keyword>
<comment type="function">
    <text evidence="9">Essential subunit of the Sec protein translocation channel SecYEG. Clamps together the 2 halves of SecY. May contact the channel plug during translocation.</text>
</comment>
<dbReference type="InterPro" id="IPR005807">
    <property type="entry name" value="SecE_bac"/>
</dbReference>
<dbReference type="GO" id="GO:0043952">
    <property type="term" value="P:protein transport by the Sec complex"/>
    <property type="evidence" value="ECO:0007669"/>
    <property type="project" value="UniProtKB-UniRule"/>
</dbReference>
<sequence>MKMPNLLHRASGVVGFLREVKTETKRVNWPTRDKTIKDTLIVVAFAVAVALFLSAFDYIFQTLLNTFFI</sequence>
<dbReference type="HAMAP" id="MF_00422">
    <property type="entry name" value="SecE"/>
    <property type="match status" value="1"/>
</dbReference>
<feature type="transmembrane region" description="Helical" evidence="9">
    <location>
        <begin position="40"/>
        <end position="60"/>
    </location>
</feature>
<evidence type="ECO:0000256" key="6">
    <source>
        <dbReference type="ARBA" id="ARBA00022989"/>
    </source>
</evidence>
<gene>
    <name evidence="9" type="primary">secE</name>
    <name evidence="10" type="ORF">A3J30_02565</name>
</gene>
<comment type="similarity">
    <text evidence="9">Belongs to the SecE/SEC61-gamma family.</text>
</comment>
<comment type="subcellular location">
    <subcellularLocation>
        <location evidence="9">Cell membrane</location>
        <topology evidence="9">Single-pass membrane protein</topology>
    </subcellularLocation>
    <subcellularLocation>
        <location evidence="1">Membrane</location>
    </subcellularLocation>
</comment>
<evidence type="ECO:0000256" key="4">
    <source>
        <dbReference type="ARBA" id="ARBA00022692"/>
    </source>
</evidence>
<dbReference type="Proteomes" id="UP000178222">
    <property type="component" value="Unassembled WGS sequence"/>
</dbReference>
<evidence type="ECO:0000256" key="5">
    <source>
        <dbReference type="ARBA" id="ARBA00022927"/>
    </source>
</evidence>
<dbReference type="Pfam" id="PF00584">
    <property type="entry name" value="SecE"/>
    <property type="match status" value="1"/>
</dbReference>
<comment type="subunit">
    <text evidence="9">Component of the Sec protein translocase complex. Heterotrimer consisting of SecY, SecE and SecG subunits. The heterotrimers can form oligomers, although 1 heterotrimer is thought to be able to translocate proteins. Interacts with the ribosome. Interacts with SecDF, and other proteins may be involved. Interacts with SecA.</text>
</comment>
<evidence type="ECO:0000256" key="2">
    <source>
        <dbReference type="ARBA" id="ARBA00022448"/>
    </source>
</evidence>
<dbReference type="GO" id="GO:0009306">
    <property type="term" value="P:protein secretion"/>
    <property type="evidence" value="ECO:0007669"/>
    <property type="project" value="UniProtKB-UniRule"/>
</dbReference>
<dbReference type="PANTHER" id="PTHR33910">
    <property type="entry name" value="PROTEIN TRANSLOCASE SUBUNIT SECE"/>
    <property type="match status" value="1"/>
</dbReference>
<dbReference type="GO" id="GO:0005886">
    <property type="term" value="C:plasma membrane"/>
    <property type="evidence" value="ECO:0007669"/>
    <property type="project" value="UniProtKB-SubCell"/>
</dbReference>
<reference evidence="10 11" key="1">
    <citation type="journal article" date="2016" name="Nat. Commun.">
        <title>Thousands of microbial genomes shed light on interconnected biogeochemical processes in an aquifer system.</title>
        <authorList>
            <person name="Anantharaman K."/>
            <person name="Brown C.T."/>
            <person name="Hug L.A."/>
            <person name="Sharon I."/>
            <person name="Castelle C.J."/>
            <person name="Probst A.J."/>
            <person name="Thomas B.C."/>
            <person name="Singh A."/>
            <person name="Wilkins M.J."/>
            <person name="Karaoz U."/>
            <person name="Brodie E.L."/>
            <person name="Williams K.H."/>
            <person name="Hubbard S.S."/>
            <person name="Banfield J.F."/>
        </authorList>
    </citation>
    <scope>NUCLEOTIDE SEQUENCE [LARGE SCALE GENOMIC DNA]</scope>
</reference>